<dbReference type="EMBL" id="CH902617">
    <property type="protein sequence ID" value="KPU80394.1"/>
    <property type="molecule type" value="Genomic_DNA"/>
</dbReference>
<dbReference type="STRING" id="7217.A0A0P8Y0V1"/>
<dbReference type="GeneID" id="26514727"/>
<dbReference type="Gene3D" id="2.40.10.10">
    <property type="entry name" value="Trypsin-like serine proteases"/>
    <property type="match status" value="2"/>
</dbReference>
<evidence type="ECO:0000256" key="5">
    <source>
        <dbReference type="ARBA" id="ARBA00023157"/>
    </source>
</evidence>
<dbReference type="InterPro" id="IPR001254">
    <property type="entry name" value="Trypsin_dom"/>
</dbReference>
<feature type="chain" id="PRO_5006154281" description="Peptidase S1 domain-containing protein" evidence="6">
    <location>
        <begin position="23"/>
        <end position="281"/>
    </location>
</feature>
<keyword evidence="2 6" id="KW-0732">Signal</keyword>
<dbReference type="KEGG" id="dan:26514727"/>
<dbReference type="OrthoDB" id="7851799at2759"/>
<evidence type="ECO:0000256" key="2">
    <source>
        <dbReference type="ARBA" id="ARBA00022729"/>
    </source>
</evidence>
<organism evidence="8 9">
    <name type="scientific">Drosophila ananassae</name>
    <name type="common">Fruit fly</name>
    <dbReference type="NCBI Taxonomy" id="7217"/>
    <lineage>
        <taxon>Eukaryota</taxon>
        <taxon>Metazoa</taxon>
        <taxon>Ecdysozoa</taxon>
        <taxon>Arthropoda</taxon>
        <taxon>Hexapoda</taxon>
        <taxon>Insecta</taxon>
        <taxon>Pterygota</taxon>
        <taxon>Neoptera</taxon>
        <taxon>Endopterygota</taxon>
        <taxon>Diptera</taxon>
        <taxon>Brachycera</taxon>
        <taxon>Muscomorpha</taxon>
        <taxon>Ephydroidea</taxon>
        <taxon>Drosophilidae</taxon>
        <taxon>Drosophila</taxon>
        <taxon>Sophophora</taxon>
    </lineage>
</organism>
<keyword evidence="1" id="KW-0645">Protease</keyword>
<evidence type="ECO:0000256" key="1">
    <source>
        <dbReference type="ARBA" id="ARBA00022670"/>
    </source>
</evidence>
<proteinExistence type="predicted"/>
<protein>
    <recommendedName>
        <fullName evidence="7">Peptidase S1 domain-containing protein</fullName>
    </recommendedName>
</protein>
<sequence length="281" mass="31682">MHPLLVCLSSLCFGFCQLYVAAEPLCDDCRVIVIHPGKENSTGHQFSRNQRIVRVINEYKQVSWKEFQLRDRIKMRSLQLKEFSFVVKLKIDNSVRCSGALIAPKLVVTSSNCFIKDETDQLKVFLSNGKTLVVNSQENPNIFPELSFLFLKLPSDVQPAALCNKTLKVGQNVSMLMASSDLSFYGRRQAQIIPNTACKKSFEEDESVYITPDMFCVKNSQNPEKCATSPGDALLIDHQLCGLNIYGSHCRANSLNADLFINLSKLQPWLNDFLEKSESTK</sequence>
<evidence type="ECO:0000256" key="4">
    <source>
        <dbReference type="ARBA" id="ARBA00022825"/>
    </source>
</evidence>
<gene>
    <name evidence="8" type="primary">Dana\GF27318</name>
    <name evidence="8" type="ORF">GF27318</name>
</gene>
<evidence type="ECO:0000259" key="7">
    <source>
        <dbReference type="Pfam" id="PF00089"/>
    </source>
</evidence>
<keyword evidence="4" id="KW-0720">Serine protease</keyword>
<evidence type="ECO:0000256" key="3">
    <source>
        <dbReference type="ARBA" id="ARBA00022801"/>
    </source>
</evidence>
<feature type="domain" description="Peptidase S1" evidence="7">
    <location>
        <begin position="79"/>
        <end position="270"/>
    </location>
</feature>
<reference evidence="8 9" key="1">
    <citation type="journal article" date="2007" name="Nature">
        <title>Evolution of genes and genomes on the Drosophila phylogeny.</title>
        <authorList>
            <consortium name="Drosophila 12 Genomes Consortium"/>
            <person name="Clark A.G."/>
            <person name="Eisen M.B."/>
            <person name="Smith D.R."/>
            <person name="Bergman C.M."/>
            <person name="Oliver B."/>
            <person name="Markow T.A."/>
            <person name="Kaufman T.C."/>
            <person name="Kellis M."/>
            <person name="Gelbart W."/>
            <person name="Iyer V.N."/>
            <person name="Pollard D.A."/>
            <person name="Sackton T.B."/>
            <person name="Larracuente A.M."/>
            <person name="Singh N.D."/>
            <person name="Abad J.P."/>
            <person name="Abt D.N."/>
            <person name="Adryan B."/>
            <person name="Aguade M."/>
            <person name="Akashi H."/>
            <person name="Anderson W.W."/>
            <person name="Aquadro C.F."/>
            <person name="Ardell D.H."/>
            <person name="Arguello R."/>
            <person name="Artieri C.G."/>
            <person name="Barbash D.A."/>
            <person name="Barker D."/>
            <person name="Barsanti P."/>
            <person name="Batterham P."/>
            <person name="Batzoglou S."/>
            <person name="Begun D."/>
            <person name="Bhutkar A."/>
            <person name="Blanco E."/>
            <person name="Bosak S.A."/>
            <person name="Bradley R.K."/>
            <person name="Brand A.D."/>
            <person name="Brent M.R."/>
            <person name="Brooks A.N."/>
            <person name="Brown R.H."/>
            <person name="Butlin R.K."/>
            <person name="Caggese C."/>
            <person name="Calvi B.R."/>
            <person name="Bernardo de Carvalho A."/>
            <person name="Caspi A."/>
            <person name="Castrezana S."/>
            <person name="Celniker S.E."/>
            <person name="Chang J.L."/>
            <person name="Chapple C."/>
            <person name="Chatterji S."/>
            <person name="Chinwalla A."/>
            <person name="Civetta A."/>
            <person name="Clifton S.W."/>
            <person name="Comeron J.M."/>
            <person name="Costello J.C."/>
            <person name="Coyne J.A."/>
            <person name="Daub J."/>
            <person name="David R.G."/>
            <person name="Delcher A.L."/>
            <person name="Delehaunty K."/>
            <person name="Do C.B."/>
            <person name="Ebling H."/>
            <person name="Edwards K."/>
            <person name="Eickbush T."/>
            <person name="Evans J.D."/>
            <person name="Filipski A."/>
            <person name="Findeiss S."/>
            <person name="Freyhult E."/>
            <person name="Fulton L."/>
            <person name="Fulton R."/>
            <person name="Garcia A.C."/>
            <person name="Gardiner A."/>
            <person name="Garfield D.A."/>
            <person name="Garvin B.E."/>
            <person name="Gibson G."/>
            <person name="Gilbert D."/>
            <person name="Gnerre S."/>
            <person name="Godfrey J."/>
            <person name="Good R."/>
            <person name="Gotea V."/>
            <person name="Gravely B."/>
            <person name="Greenberg A.J."/>
            <person name="Griffiths-Jones S."/>
            <person name="Gross S."/>
            <person name="Guigo R."/>
            <person name="Gustafson E.A."/>
            <person name="Haerty W."/>
            <person name="Hahn M.W."/>
            <person name="Halligan D.L."/>
            <person name="Halpern A.L."/>
            <person name="Halter G.M."/>
            <person name="Han M.V."/>
            <person name="Heger A."/>
            <person name="Hillier L."/>
            <person name="Hinrichs A.S."/>
            <person name="Holmes I."/>
            <person name="Hoskins R.A."/>
            <person name="Hubisz M.J."/>
            <person name="Hultmark D."/>
            <person name="Huntley M.A."/>
            <person name="Jaffe D.B."/>
            <person name="Jagadeeshan S."/>
            <person name="Jeck W.R."/>
            <person name="Johnson J."/>
            <person name="Jones C.D."/>
            <person name="Jordan W.C."/>
            <person name="Karpen G.H."/>
            <person name="Kataoka E."/>
            <person name="Keightley P.D."/>
            <person name="Kheradpour P."/>
            <person name="Kirkness E.F."/>
            <person name="Koerich L.B."/>
            <person name="Kristiansen K."/>
            <person name="Kudrna D."/>
            <person name="Kulathinal R.J."/>
            <person name="Kumar S."/>
            <person name="Kwok R."/>
            <person name="Lander E."/>
            <person name="Langley C.H."/>
            <person name="Lapoint R."/>
            <person name="Lazzaro B.P."/>
            <person name="Lee S.J."/>
            <person name="Levesque L."/>
            <person name="Li R."/>
            <person name="Lin C.F."/>
            <person name="Lin M.F."/>
            <person name="Lindblad-Toh K."/>
            <person name="Llopart A."/>
            <person name="Long M."/>
            <person name="Low L."/>
            <person name="Lozovsky E."/>
            <person name="Lu J."/>
            <person name="Luo M."/>
            <person name="Machado C.A."/>
            <person name="Makalowski W."/>
            <person name="Marzo M."/>
            <person name="Matsuda M."/>
            <person name="Matzkin L."/>
            <person name="McAllister B."/>
            <person name="McBride C.S."/>
            <person name="McKernan B."/>
            <person name="McKernan K."/>
            <person name="Mendez-Lago M."/>
            <person name="Minx P."/>
            <person name="Mollenhauer M.U."/>
            <person name="Montooth K."/>
            <person name="Mount S.M."/>
            <person name="Mu X."/>
            <person name="Myers E."/>
            <person name="Negre B."/>
            <person name="Newfeld S."/>
            <person name="Nielsen R."/>
            <person name="Noor M.A."/>
            <person name="O'Grady P."/>
            <person name="Pachter L."/>
            <person name="Papaceit M."/>
            <person name="Parisi M.J."/>
            <person name="Parisi M."/>
            <person name="Parts L."/>
            <person name="Pedersen J.S."/>
            <person name="Pesole G."/>
            <person name="Phillippy A.M."/>
            <person name="Ponting C.P."/>
            <person name="Pop M."/>
            <person name="Porcelli D."/>
            <person name="Powell J.R."/>
            <person name="Prohaska S."/>
            <person name="Pruitt K."/>
            <person name="Puig M."/>
            <person name="Quesneville H."/>
            <person name="Ram K.R."/>
            <person name="Rand D."/>
            <person name="Rasmussen M.D."/>
            <person name="Reed L.K."/>
            <person name="Reenan R."/>
            <person name="Reily A."/>
            <person name="Remington K.A."/>
            <person name="Rieger T.T."/>
            <person name="Ritchie M.G."/>
            <person name="Robin C."/>
            <person name="Rogers Y.H."/>
            <person name="Rohde C."/>
            <person name="Rozas J."/>
            <person name="Rubenfield M.J."/>
            <person name="Ruiz A."/>
            <person name="Russo S."/>
            <person name="Salzberg S.L."/>
            <person name="Sanchez-Gracia A."/>
            <person name="Saranga D.J."/>
            <person name="Sato H."/>
            <person name="Schaeffer S.W."/>
            <person name="Schatz M.C."/>
            <person name="Schlenke T."/>
            <person name="Schwartz R."/>
            <person name="Segarra C."/>
            <person name="Singh R.S."/>
            <person name="Sirot L."/>
            <person name="Sirota M."/>
            <person name="Sisneros N.B."/>
            <person name="Smith C.D."/>
            <person name="Smith T.F."/>
            <person name="Spieth J."/>
            <person name="Stage D.E."/>
            <person name="Stark A."/>
            <person name="Stephan W."/>
            <person name="Strausberg R.L."/>
            <person name="Strempel S."/>
            <person name="Sturgill D."/>
            <person name="Sutton G."/>
            <person name="Sutton G.G."/>
            <person name="Tao W."/>
            <person name="Teichmann S."/>
            <person name="Tobari Y.N."/>
            <person name="Tomimura Y."/>
            <person name="Tsolas J.M."/>
            <person name="Valente V.L."/>
            <person name="Venter E."/>
            <person name="Venter J.C."/>
            <person name="Vicario S."/>
            <person name="Vieira F.G."/>
            <person name="Vilella A.J."/>
            <person name="Villasante A."/>
            <person name="Walenz B."/>
            <person name="Wang J."/>
            <person name="Wasserman M."/>
            <person name="Watts T."/>
            <person name="Wilson D."/>
            <person name="Wilson R.K."/>
            <person name="Wing R.A."/>
            <person name="Wolfner M.F."/>
            <person name="Wong A."/>
            <person name="Wong G.K."/>
            <person name="Wu C.I."/>
            <person name="Wu G."/>
            <person name="Yamamoto D."/>
            <person name="Yang H.P."/>
            <person name="Yang S.P."/>
            <person name="Yorke J.A."/>
            <person name="Yoshida K."/>
            <person name="Zdobnov E."/>
            <person name="Zhang P."/>
            <person name="Zhang Y."/>
            <person name="Zimin A.V."/>
            <person name="Baldwin J."/>
            <person name="Abdouelleil A."/>
            <person name="Abdulkadir J."/>
            <person name="Abebe A."/>
            <person name="Abera B."/>
            <person name="Abreu J."/>
            <person name="Acer S.C."/>
            <person name="Aftuck L."/>
            <person name="Alexander A."/>
            <person name="An P."/>
            <person name="Anderson E."/>
            <person name="Anderson S."/>
            <person name="Arachi H."/>
            <person name="Azer M."/>
            <person name="Bachantsang P."/>
            <person name="Barry A."/>
            <person name="Bayul T."/>
            <person name="Berlin A."/>
            <person name="Bessette D."/>
            <person name="Bloom T."/>
            <person name="Blye J."/>
            <person name="Boguslavskiy L."/>
            <person name="Bonnet C."/>
            <person name="Boukhgalter B."/>
            <person name="Bourzgui I."/>
            <person name="Brown A."/>
            <person name="Cahill P."/>
            <person name="Channer S."/>
            <person name="Cheshatsang Y."/>
            <person name="Chuda L."/>
            <person name="Citroen M."/>
            <person name="Collymore A."/>
            <person name="Cooke P."/>
            <person name="Costello M."/>
            <person name="D'Aco K."/>
            <person name="Daza R."/>
            <person name="De Haan G."/>
            <person name="DeGray S."/>
            <person name="DeMaso C."/>
            <person name="Dhargay N."/>
            <person name="Dooley K."/>
            <person name="Dooley E."/>
            <person name="Doricent M."/>
            <person name="Dorje P."/>
            <person name="Dorjee K."/>
            <person name="Dupes A."/>
            <person name="Elong R."/>
            <person name="Falk J."/>
            <person name="Farina A."/>
            <person name="Faro S."/>
            <person name="Ferguson D."/>
            <person name="Fisher S."/>
            <person name="Foley C.D."/>
            <person name="Franke A."/>
            <person name="Friedrich D."/>
            <person name="Gadbois L."/>
            <person name="Gearin G."/>
            <person name="Gearin C.R."/>
            <person name="Giannoukos G."/>
            <person name="Goode T."/>
            <person name="Graham J."/>
            <person name="Grandbois E."/>
            <person name="Grewal S."/>
            <person name="Gyaltsen K."/>
            <person name="Hafez N."/>
            <person name="Hagos B."/>
            <person name="Hall J."/>
            <person name="Henson C."/>
            <person name="Hollinger A."/>
            <person name="Honan T."/>
            <person name="Huard M.D."/>
            <person name="Hughes L."/>
            <person name="Hurhula B."/>
            <person name="Husby M.E."/>
            <person name="Kamat A."/>
            <person name="Kanga B."/>
            <person name="Kashin S."/>
            <person name="Khazanovich D."/>
            <person name="Kisner P."/>
            <person name="Lance K."/>
            <person name="Lara M."/>
            <person name="Lee W."/>
            <person name="Lennon N."/>
            <person name="Letendre F."/>
            <person name="LeVine R."/>
            <person name="Lipovsky A."/>
            <person name="Liu X."/>
            <person name="Liu J."/>
            <person name="Liu S."/>
            <person name="Lokyitsang T."/>
            <person name="Lokyitsang Y."/>
            <person name="Lubonja R."/>
            <person name="Lui A."/>
            <person name="MacDonald P."/>
            <person name="Magnisalis V."/>
            <person name="Maru K."/>
            <person name="Matthews C."/>
            <person name="McCusker W."/>
            <person name="McDonough S."/>
            <person name="Mehta T."/>
            <person name="Meldrim J."/>
            <person name="Meneus L."/>
            <person name="Mihai O."/>
            <person name="Mihalev A."/>
            <person name="Mihova T."/>
            <person name="Mittelman R."/>
            <person name="Mlenga V."/>
            <person name="Montmayeur A."/>
            <person name="Mulrain L."/>
            <person name="Navidi A."/>
            <person name="Naylor J."/>
            <person name="Negash T."/>
            <person name="Nguyen T."/>
            <person name="Nguyen N."/>
            <person name="Nicol R."/>
            <person name="Norbu C."/>
            <person name="Norbu N."/>
            <person name="Novod N."/>
            <person name="O'Neill B."/>
            <person name="Osman S."/>
            <person name="Markiewicz E."/>
            <person name="Oyono O.L."/>
            <person name="Patti C."/>
            <person name="Phunkhang P."/>
            <person name="Pierre F."/>
            <person name="Priest M."/>
            <person name="Raghuraman S."/>
            <person name="Rege F."/>
            <person name="Reyes R."/>
            <person name="Rise C."/>
            <person name="Rogov P."/>
            <person name="Ross K."/>
            <person name="Ryan E."/>
            <person name="Settipalli S."/>
            <person name="Shea T."/>
            <person name="Sherpa N."/>
            <person name="Shi L."/>
            <person name="Shih D."/>
            <person name="Sparrow T."/>
            <person name="Spaulding J."/>
            <person name="Stalker J."/>
            <person name="Stange-Thomann N."/>
            <person name="Stavropoulos S."/>
            <person name="Stone C."/>
            <person name="Strader C."/>
            <person name="Tesfaye S."/>
            <person name="Thomson T."/>
            <person name="Thoulutsang Y."/>
            <person name="Thoulutsang D."/>
            <person name="Topham K."/>
            <person name="Topping I."/>
            <person name="Tsamla T."/>
            <person name="Vassiliev H."/>
            <person name="Vo A."/>
            <person name="Wangchuk T."/>
            <person name="Wangdi T."/>
            <person name="Weiand M."/>
            <person name="Wilkinson J."/>
            <person name="Wilson A."/>
            <person name="Yadav S."/>
            <person name="Young G."/>
            <person name="Yu Q."/>
            <person name="Zembek L."/>
            <person name="Zhong D."/>
            <person name="Zimmer A."/>
            <person name="Zwirko Z."/>
            <person name="Jaffe D.B."/>
            <person name="Alvarez P."/>
            <person name="Brockman W."/>
            <person name="Butler J."/>
            <person name="Chin C."/>
            <person name="Gnerre S."/>
            <person name="Grabherr M."/>
            <person name="Kleber M."/>
            <person name="Mauceli E."/>
            <person name="MacCallum I."/>
        </authorList>
    </citation>
    <scope>NUCLEOTIDE SEQUENCE [LARGE SCALE GENOMIC DNA]</scope>
    <source>
        <strain evidence="9">Tucson 14024-0371.13</strain>
    </source>
</reference>
<dbReference type="GO" id="GO:0004252">
    <property type="term" value="F:serine-type endopeptidase activity"/>
    <property type="evidence" value="ECO:0007669"/>
    <property type="project" value="InterPro"/>
</dbReference>
<keyword evidence="5" id="KW-1015">Disulfide bond</keyword>
<feature type="signal peptide" evidence="6">
    <location>
        <begin position="1"/>
        <end position="22"/>
    </location>
</feature>
<keyword evidence="9" id="KW-1185">Reference proteome</keyword>
<dbReference type="InterPro" id="IPR009003">
    <property type="entry name" value="Peptidase_S1_PA"/>
</dbReference>
<dbReference type="AlphaFoldDB" id="A0A0P8Y0V1"/>
<dbReference type="Proteomes" id="UP000007801">
    <property type="component" value="Unassembled WGS sequence"/>
</dbReference>
<name>A0A0P8Y0V1_DROAN</name>
<evidence type="ECO:0000256" key="6">
    <source>
        <dbReference type="SAM" id="SignalP"/>
    </source>
</evidence>
<dbReference type="Pfam" id="PF00089">
    <property type="entry name" value="Trypsin"/>
    <property type="match status" value="1"/>
</dbReference>
<dbReference type="InParanoid" id="A0A0P8Y0V1"/>
<dbReference type="GO" id="GO:0006508">
    <property type="term" value="P:proteolysis"/>
    <property type="evidence" value="ECO:0007669"/>
    <property type="project" value="UniProtKB-KW"/>
</dbReference>
<accession>A0A0P8Y0V1</accession>
<evidence type="ECO:0000313" key="9">
    <source>
        <dbReference type="Proteomes" id="UP000007801"/>
    </source>
</evidence>
<dbReference type="InterPro" id="IPR043504">
    <property type="entry name" value="Peptidase_S1_PA_chymotrypsin"/>
</dbReference>
<dbReference type="PANTHER" id="PTHR24276">
    <property type="entry name" value="POLYSERASE-RELATED"/>
    <property type="match status" value="1"/>
</dbReference>
<evidence type="ECO:0000313" key="8">
    <source>
        <dbReference type="EMBL" id="KPU80394.1"/>
    </source>
</evidence>
<dbReference type="InterPro" id="IPR050430">
    <property type="entry name" value="Peptidase_S1"/>
</dbReference>
<dbReference type="SUPFAM" id="SSF50494">
    <property type="entry name" value="Trypsin-like serine proteases"/>
    <property type="match status" value="1"/>
</dbReference>
<dbReference type="PANTHER" id="PTHR24276:SF94">
    <property type="entry name" value="AT20289P-RELATED"/>
    <property type="match status" value="1"/>
</dbReference>
<keyword evidence="3" id="KW-0378">Hydrolase</keyword>